<keyword evidence="8" id="KW-0249">Electron transport</keyword>
<dbReference type="PANTHER" id="PTHR30485:SF0">
    <property type="entry name" value="NI_FE-HYDROGENASE 1 B-TYPE CYTOCHROME SUBUNIT-RELATED"/>
    <property type="match status" value="1"/>
</dbReference>
<dbReference type="GO" id="GO:0022904">
    <property type="term" value="P:respiratory electron transport chain"/>
    <property type="evidence" value="ECO:0007669"/>
    <property type="project" value="InterPro"/>
</dbReference>
<feature type="transmembrane region" description="Helical" evidence="12">
    <location>
        <begin position="21"/>
        <end position="41"/>
    </location>
</feature>
<dbReference type="GO" id="GO:0005506">
    <property type="term" value="F:iron ion binding"/>
    <property type="evidence" value="ECO:0007669"/>
    <property type="project" value="InterPro"/>
</dbReference>
<evidence type="ECO:0000256" key="11">
    <source>
        <dbReference type="ARBA" id="ARBA00023136"/>
    </source>
</evidence>
<dbReference type="OrthoDB" id="197262at2"/>
<name>A0A2P8QYT1_9BACT</name>
<evidence type="ECO:0000256" key="1">
    <source>
        <dbReference type="ARBA" id="ARBA00004651"/>
    </source>
</evidence>
<comment type="subcellular location">
    <subcellularLocation>
        <location evidence="1">Cell membrane</location>
        <topology evidence="1">Multi-pass membrane protein</topology>
    </subcellularLocation>
</comment>
<feature type="domain" description="Cytochrome b561 bacterial/Ni-hydrogenase" evidence="13">
    <location>
        <begin position="13"/>
        <end position="218"/>
    </location>
</feature>
<gene>
    <name evidence="14" type="primary">cybH</name>
    <name evidence="14" type="ORF">CQ405_08405</name>
</gene>
<comment type="similarity">
    <text evidence="2">Belongs to the HupC/HyaC/HydC family.</text>
</comment>
<dbReference type="SUPFAM" id="SSF81342">
    <property type="entry name" value="Transmembrane di-heme cytochromes"/>
    <property type="match status" value="1"/>
</dbReference>
<evidence type="ECO:0000313" key="15">
    <source>
        <dbReference type="Proteomes" id="UP000240535"/>
    </source>
</evidence>
<reference evidence="15" key="1">
    <citation type="submission" date="2017-10" db="EMBL/GenBank/DDBJ databases">
        <title>Campylobacter species from seals.</title>
        <authorList>
            <person name="Gilbert M.J."/>
            <person name="Zomer A.L."/>
            <person name="Timmerman A.J."/>
            <person name="Duim B."/>
            <person name="Wagenaar J.A."/>
        </authorList>
    </citation>
    <scope>NUCLEOTIDE SEQUENCE [LARGE SCALE GENOMIC DNA]</scope>
    <source>
        <strain evidence="15">17S00004-5</strain>
    </source>
</reference>
<keyword evidence="15" id="KW-1185">Reference proteome</keyword>
<keyword evidence="11 12" id="KW-0472">Membrane</keyword>
<evidence type="ECO:0000256" key="4">
    <source>
        <dbReference type="ARBA" id="ARBA00022475"/>
    </source>
</evidence>
<accession>A0A2P8QYT1</accession>
<dbReference type="RefSeq" id="WP_106872638.1">
    <property type="nucleotide sequence ID" value="NZ_CP053841.1"/>
</dbReference>
<sequence length="225" mass="25704">MKINAERKAEYEFSIGYRATHWIRAITIAVLIVSGLYIAYVFQSANINDEPVLFLQAKWRFVHLVAGFIMIGAIIFKSYLFVFDKLSRRELVSILDFINPKIWIDQIKFYLFIGDHPQLKGVYNPLQFIAYIIFYAVAFLISITGLILYVHVYHNGLGGLLYEPLREIEVAMGGLANVRAIHHICMNIIIFFVCVHVYMAVFNAIKGKNGAIDAIISGYKFPAKD</sequence>
<dbReference type="Pfam" id="PF01292">
    <property type="entry name" value="Ni_hydr_CYTB"/>
    <property type="match status" value="1"/>
</dbReference>
<dbReference type="PANTHER" id="PTHR30485">
    <property type="entry name" value="NI/FE-HYDROGENASE 1 B-TYPE CYTOCHROME SUBUNIT"/>
    <property type="match status" value="1"/>
</dbReference>
<dbReference type="InterPro" id="IPR051542">
    <property type="entry name" value="Hydrogenase_cytochrome"/>
</dbReference>
<keyword evidence="7" id="KW-0479">Metal-binding</keyword>
<dbReference type="GO" id="GO:0005886">
    <property type="term" value="C:plasma membrane"/>
    <property type="evidence" value="ECO:0007669"/>
    <property type="project" value="UniProtKB-SubCell"/>
</dbReference>
<evidence type="ECO:0000256" key="8">
    <source>
        <dbReference type="ARBA" id="ARBA00022982"/>
    </source>
</evidence>
<dbReference type="InterPro" id="IPR016174">
    <property type="entry name" value="Di-haem_cyt_TM"/>
</dbReference>
<evidence type="ECO:0000313" key="14">
    <source>
        <dbReference type="EMBL" id="PSM51400.1"/>
    </source>
</evidence>
<evidence type="ECO:0000259" key="13">
    <source>
        <dbReference type="Pfam" id="PF01292"/>
    </source>
</evidence>
<evidence type="ECO:0000256" key="9">
    <source>
        <dbReference type="ARBA" id="ARBA00022989"/>
    </source>
</evidence>
<evidence type="ECO:0000256" key="12">
    <source>
        <dbReference type="SAM" id="Phobius"/>
    </source>
</evidence>
<evidence type="ECO:0000256" key="10">
    <source>
        <dbReference type="ARBA" id="ARBA00023004"/>
    </source>
</evidence>
<dbReference type="AlphaFoldDB" id="A0A2P8QYT1"/>
<dbReference type="PRINTS" id="PR00161">
    <property type="entry name" value="NIHGNASECYTB"/>
</dbReference>
<keyword evidence="5" id="KW-0349">Heme</keyword>
<organism evidence="14 15">
    <name type="scientific">Campylobacter blaseri</name>
    <dbReference type="NCBI Taxonomy" id="2042961"/>
    <lineage>
        <taxon>Bacteria</taxon>
        <taxon>Pseudomonadati</taxon>
        <taxon>Campylobacterota</taxon>
        <taxon>Epsilonproteobacteria</taxon>
        <taxon>Campylobacterales</taxon>
        <taxon>Campylobacteraceae</taxon>
        <taxon>Campylobacter</taxon>
    </lineage>
</organism>
<dbReference type="NCBIfam" id="TIGR02125">
    <property type="entry name" value="CytB-hydogenase"/>
    <property type="match status" value="1"/>
</dbReference>
<keyword evidence="4" id="KW-1003">Cell membrane</keyword>
<dbReference type="Proteomes" id="UP000240535">
    <property type="component" value="Unassembled WGS sequence"/>
</dbReference>
<proteinExistence type="inferred from homology"/>
<protein>
    <submittedName>
        <fullName evidence="14">Ni/Fe-hydrogenase, b-type cytochrome subunit</fullName>
    </submittedName>
</protein>
<feature type="transmembrane region" description="Helical" evidence="12">
    <location>
        <begin position="128"/>
        <end position="152"/>
    </location>
</feature>
<evidence type="ECO:0000256" key="5">
    <source>
        <dbReference type="ARBA" id="ARBA00022617"/>
    </source>
</evidence>
<evidence type="ECO:0000256" key="3">
    <source>
        <dbReference type="ARBA" id="ARBA00022448"/>
    </source>
</evidence>
<keyword evidence="3" id="KW-0813">Transport</keyword>
<evidence type="ECO:0000256" key="2">
    <source>
        <dbReference type="ARBA" id="ARBA00008622"/>
    </source>
</evidence>
<dbReference type="GO" id="GO:0009055">
    <property type="term" value="F:electron transfer activity"/>
    <property type="evidence" value="ECO:0007669"/>
    <property type="project" value="InterPro"/>
</dbReference>
<feature type="transmembrane region" description="Helical" evidence="12">
    <location>
        <begin position="180"/>
        <end position="201"/>
    </location>
</feature>
<evidence type="ECO:0000256" key="7">
    <source>
        <dbReference type="ARBA" id="ARBA00022723"/>
    </source>
</evidence>
<comment type="caution">
    <text evidence="14">The sequence shown here is derived from an EMBL/GenBank/DDBJ whole genome shotgun (WGS) entry which is preliminary data.</text>
</comment>
<dbReference type="InterPro" id="IPR000516">
    <property type="entry name" value="Ni-dep_Hydgase_cyt-B"/>
</dbReference>
<dbReference type="InterPro" id="IPR011577">
    <property type="entry name" value="Cyt_b561_bac/Ni-Hgenase"/>
</dbReference>
<keyword evidence="10" id="KW-0408">Iron</keyword>
<keyword evidence="9 12" id="KW-1133">Transmembrane helix</keyword>
<dbReference type="EMBL" id="PDHH01000008">
    <property type="protein sequence ID" value="PSM51400.1"/>
    <property type="molecule type" value="Genomic_DNA"/>
</dbReference>
<dbReference type="Gene3D" id="1.20.950.20">
    <property type="entry name" value="Transmembrane di-heme cytochromes, Chain C"/>
    <property type="match status" value="1"/>
</dbReference>
<evidence type="ECO:0000256" key="6">
    <source>
        <dbReference type="ARBA" id="ARBA00022692"/>
    </source>
</evidence>
<feature type="transmembrane region" description="Helical" evidence="12">
    <location>
        <begin position="61"/>
        <end position="82"/>
    </location>
</feature>
<keyword evidence="6 12" id="KW-0812">Transmembrane</keyword>
<dbReference type="GO" id="GO:0020037">
    <property type="term" value="F:heme binding"/>
    <property type="evidence" value="ECO:0007669"/>
    <property type="project" value="TreeGrafter"/>
</dbReference>